<dbReference type="EMBL" id="CM042880">
    <property type="protein sequence ID" value="KAI4389439.1"/>
    <property type="molecule type" value="Genomic_DNA"/>
</dbReference>
<evidence type="ECO:0000313" key="1">
    <source>
        <dbReference type="EMBL" id="KAI4389439.1"/>
    </source>
</evidence>
<protein>
    <submittedName>
        <fullName evidence="1">Uncharacterized protein</fullName>
    </submittedName>
</protein>
<proteinExistence type="predicted"/>
<accession>A0ACB9SED5</accession>
<name>A0ACB9SED5_9MYRT</name>
<reference evidence="2" key="1">
    <citation type="journal article" date="2023" name="Front. Plant Sci.">
        <title>Chromosomal-level genome assembly of Melastoma candidum provides insights into trichome evolution.</title>
        <authorList>
            <person name="Zhong Y."/>
            <person name="Wu W."/>
            <person name="Sun C."/>
            <person name="Zou P."/>
            <person name="Liu Y."/>
            <person name="Dai S."/>
            <person name="Zhou R."/>
        </authorList>
    </citation>
    <scope>NUCLEOTIDE SEQUENCE [LARGE SCALE GENOMIC DNA]</scope>
</reference>
<keyword evidence="2" id="KW-1185">Reference proteome</keyword>
<comment type="caution">
    <text evidence="1">The sequence shown here is derived from an EMBL/GenBank/DDBJ whole genome shotgun (WGS) entry which is preliminary data.</text>
</comment>
<gene>
    <name evidence="1" type="ORF">MLD38_001667</name>
</gene>
<dbReference type="Proteomes" id="UP001057402">
    <property type="component" value="Chromosome 1"/>
</dbReference>
<organism evidence="1 2">
    <name type="scientific">Melastoma candidum</name>
    <dbReference type="NCBI Taxonomy" id="119954"/>
    <lineage>
        <taxon>Eukaryota</taxon>
        <taxon>Viridiplantae</taxon>
        <taxon>Streptophyta</taxon>
        <taxon>Embryophyta</taxon>
        <taxon>Tracheophyta</taxon>
        <taxon>Spermatophyta</taxon>
        <taxon>Magnoliopsida</taxon>
        <taxon>eudicotyledons</taxon>
        <taxon>Gunneridae</taxon>
        <taxon>Pentapetalae</taxon>
        <taxon>rosids</taxon>
        <taxon>malvids</taxon>
        <taxon>Myrtales</taxon>
        <taxon>Melastomataceae</taxon>
        <taxon>Melastomatoideae</taxon>
        <taxon>Melastomateae</taxon>
        <taxon>Melastoma</taxon>
    </lineage>
</organism>
<evidence type="ECO:0000313" key="2">
    <source>
        <dbReference type="Proteomes" id="UP001057402"/>
    </source>
</evidence>
<sequence>MEDHFDRLPDCLLLDILDRLSDAKSLVRCLSVSSRFRSLVPLATSLRLLVDRVVPPSPSPSLFDSFAAFLNLFFPLPFPPPSSPYSSPSSVLRGFRCVRHLDIQLPSPVTLNDNGSTFLRYRATFGETLEECVMIVGFRGKEGKEGAGREVVKAADEEGEVKERVFWVIRALVDACKRHNYAARELIREHQGLASLRMSDAAGEGVVEMGKRGLEECRKCPAPREGCRVPRVKMQMRYGRKTEVQRGGEVFEGATLVVVRTMNDDGTRDWPDGDDAARATDAFGSDGGYKEAVGELMKNRSYSLEINSFLI</sequence>